<sequence length="119" mass="13424">MDEVKVNIFSIVGQEDCTLPEDGDKVYKTIQKILNENKKASLSFLHVNKLTTAFLNNAIGKLYGEFDENKIKESLSVQDLSDSGKVRLKRVTTNAKNYFKNPEQIRASIQEILGEDDGE</sequence>
<dbReference type="OrthoDB" id="512307at2"/>
<accession>D1B345</accession>
<dbReference type="STRING" id="525898.Sdel_1499"/>
<name>D1B345_SULD5</name>
<dbReference type="KEGG" id="sdl:Sdel_1499"/>
<dbReference type="EMBL" id="CP001816">
    <property type="protein sequence ID" value="ACZ12515.1"/>
    <property type="molecule type" value="Genomic_DNA"/>
</dbReference>
<organism evidence="2 3">
    <name type="scientific">Sulfurospirillum deleyianum (strain ATCC 51133 / DSM 6946 / 5175)</name>
    <dbReference type="NCBI Taxonomy" id="525898"/>
    <lineage>
        <taxon>Bacteria</taxon>
        <taxon>Pseudomonadati</taxon>
        <taxon>Campylobacterota</taxon>
        <taxon>Epsilonproteobacteria</taxon>
        <taxon>Campylobacterales</taxon>
        <taxon>Sulfurospirillaceae</taxon>
        <taxon>Sulfurospirillum</taxon>
    </lineage>
</organism>
<dbReference type="Proteomes" id="UP000002222">
    <property type="component" value="Chromosome"/>
</dbReference>
<keyword evidence="3" id="KW-1185">Reference proteome</keyword>
<dbReference type="RefSeq" id="WP_012857266.1">
    <property type="nucleotide sequence ID" value="NC_013512.1"/>
</dbReference>
<protein>
    <recommendedName>
        <fullName evidence="1">DUF4325 domain-containing protein</fullName>
    </recommendedName>
</protein>
<evidence type="ECO:0000313" key="2">
    <source>
        <dbReference type="EMBL" id="ACZ12515.1"/>
    </source>
</evidence>
<dbReference type="Pfam" id="PF14213">
    <property type="entry name" value="DUF4325"/>
    <property type="match status" value="1"/>
</dbReference>
<gene>
    <name evidence="2" type="ordered locus">Sdel_1499</name>
</gene>
<dbReference type="eggNOG" id="ENOG5033EBU">
    <property type="taxonomic scope" value="Bacteria"/>
</dbReference>
<evidence type="ECO:0000313" key="3">
    <source>
        <dbReference type="Proteomes" id="UP000002222"/>
    </source>
</evidence>
<reference evidence="3" key="1">
    <citation type="submission" date="2009-11" db="EMBL/GenBank/DDBJ databases">
        <title>The complete genome of Sulfurospirillum deleyianum DSM 6946.</title>
        <authorList>
            <consortium name="US DOE Joint Genome Institute (JGI-PGF)"/>
            <person name="Lucas S."/>
            <person name="Copeland A."/>
            <person name="Lapidus A."/>
            <person name="Glavina del Rio T."/>
            <person name="Dalin E."/>
            <person name="Tice H."/>
            <person name="Bruce D."/>
            <person name="Goodwin L."/>
            <person name="Pitluck S."/>
            <person name="Kyrpides N."/>
            <person name="Mavromatis K."/>
            <person name="Ivanova N."/>
            <person name="Ovchinnikova G."/>
            <person name="Munk A.C."/>
            <person name="Lu M."/>
            <person name="Brettin T."/>
            <person name="Detter J.C."/>
            <person name="Han C."/>
            <person name="Tapia R."/>
            <person name="Larimer F."/>
            <person name="Land M."/>
            <person name="Hauser L."/>
            <person name="Markowitz V."/>
            <person name="Cheng J.F."/>
            <person name="Hugenholtz P."/>
            <person name="Woyke T."/>
            <person name="Wu D."/>
            <person name="Aumann P."/>
            <person name="Schneider S."/>
            <person name="Lang E."/>
            <person name="Spring S."/>
            <person name="Klenk H.P."/>
            <person name="Eisen J.A."/>
        </authorList>
    </citation>
    <scope>NUCLEOTIDE SEQUENCE [LARGE SCALE GENOMIC DNA]</scope>
    <source>
        <strain evidence="3">ATCC 51133 / DSM 6946 / 5175</strain>
    </source>
</reference>
<dbReference type="InterPro" id="IPR025474">
    <property type="entry name" value="DUF4325"/>
</dbReference>
<feature type="domain" description="DUF4325" evidence="1">
    <location>
        <begin position="22"/>
        <end position="84"/>
    </location>
</feature>
<dbReference type="HOGENOM" id="CLU_155221_0_0_7"/>
<proteinExistence type="predicted"/>
<dbReference type="AlphaFoldDB" id="D1B345"/>
<evidence type="ECO:0000259" key="1">
    <source>
        <dbReference type="Pfam" id="PF14213"/>
    </source>
</evidence>
<reference evidence="2 3" key="2">
    <citation type="journal article" date="2010" name="Stand. Genomic Sci.">
        <title>Complete genome sequence of Sulfurospirillum deleyianum type strain (5175).</title>
        <authorList>
            <person name="Sikorski J."/>
            <person name="Lapidus A."/>
            <person name="Copeland A."/>
            <person name="Glavina Del Rio T."/>
            <person name="Nolan M."/>
            <person name="Lucas S."/>
            <person name="Chen F."/>
            <person name="Tice H."/>
            <person name="Cheng J.F."/>
            <person name="Saunders E."/>
            <person name="Bruce D."/>
            <person name="Goodwin L."/>
            <person name="Pitluck S."/>
            <person name="Ovchinnikova G."/>
            <person name="Pati A."/>
            <person name="Ivanova N."/>
            <person name="Mavromatis K."/>
            <person name="Chen A."/>
            <person name="Palaniappan K."/>
            <person name="Chain P."/>
            <person name="Land M."/>
            <person name="Hauser L."/>
            <person name="Chang Y.J."/>
            <person name="Jeffries C.D."/>
            <person name="Brettin T."/>
            <person name="Detter J.C."/>
            <person name="Han C."/>
            <person name="Rohde M."/>
            <person name="Lang E."/>
            <person name="Spring S."/>
            <person name="Goker M."/>
            <person name="Bristow J."/>
            <person name="Eisen J.A."/>
            <person name="Markowitz V."/>
            <person name="Hugenholtz P."/>
            <person name="Kyrpides N.C."/>
            <person name="Klenk H.P."/>
        </authorList>
    </citation>
    <scope>NUCLEOTIDE SEQUENCE [LARGE SCALE GENOMIC DNA]</scope>
    <source>
        <strain evidence="3">ATCC 51133 / DSM 6946 / 5175</strain>
    </source>
</reference>